<organism evidence="10 11">
    <name type="scientific">Pseudofrankia inefficax (strain DSM 45817 / CECT 9037 / DDB 130130 / EuI1c)</name>
    <name type="common">Frankia inefficax</name>
    <dbReference type="NCBI Taxonomy" id="298654"/>
    <lineage>
        <taxon>Bacteria</taxon>
        <taxon>Bacillati</taxon>
        <taxon>Actinomycetota</taxon>
        <taxon>Actinomycetes</taxon>
        <taxon>Frankiales</taxon>
        <taxon>Frankiaceae</taxon>
        <taxon>Pseudofrankia</taxon>
    </lineage>
</organism>
<evidence type="ECO:0000256" key="7">
    <source>
        <dbReference type="SAM" id="MobiDB-lite"/>
    </source>
</evidence>
<keyword evidence="10" id="KW-0808">Transferase</keyword>
<keyword evidence="5 8" id="KW-1133">Transmembrane helix</keyword>
<reference evidence="10 11" key="1">
    <citation type="submission" date="2010-10" db="EMBL/GenBank/DDBJ databases">
        <title>Complete sequence of Frankia sp. EuI1c.</title>
        <authorList>
            <consortium name="US DOE Joint Genome Institute"/>
            <person name="Lucas S."/>
            <person name="Copeland A."/>
            <person name="Lapidus A."/>
            <person name="Cheng J.-F."/>
            <person name="Bruce D."/>
            <person name="Goodwin L."/>
            <person name="Pitluck S."/>
            <person name="Chertkov O."/>
            <person name="Detter J.C."/>
            <person name="Han C."/>
            <person name="Tapia R."/>
            <person name="Land M."/>
            <person name="Hauser L."/>
            <person name="Jeffries C."/>
            <person name="Kyrpides N."/>
            <person name="Ivanova N."/>
            <person name="Mikhailova N."/>
            <person name="Beauchemin N."/>
            <person name="Sen A."/>
            <person name="Sur S.A."/>
            <person name="Gtari M."/>
            <person name="Wall L."/>
            <person name="Tisa L."/>
            <person name="Woyke T."/>
        </authorList>
    </citation>
    <scope>NUCLEOTIDE SEQUENCE [LARGE SCALE GENOMIC DNA]</scope>
    <source>
        <strain evidence="11">DSM 45817 / CECT 9037 / EuI1c</strain>
    </source>
</reference>
<dbReference type="GO" id="GO:0009246">
    <property type="term" value="P:enterobacterial common antigen biosynthetic process"/>
    <property type="evidence" value="ECO:0007669"/>
    <property type="project" value="TreeGrafter"/>
</dbReference>
<dbReference type="EMBL" id="CP002299">
    <property type="protein sequence ID" value="ADP83940.1"/>
    <property type="molecule type" value="Genomic_DNA"/>
</dbReference>
<feature type="transmembrane region" description="Helical" evidence="8">
    <location>
        <begin position="366"/>
        <end position="389"/>
    </location>
</feature>
<accession>E3IZM2</accession>
<feature type="transmembrane region" description="Helical" evidence="8">
    <location>
        <begin position="124"/>
        <end position="143"/>
    </location>
</feature>
<feature type="transmembrane region" description="Helical" evidence="8">
    <location>
        <begin position="306"/>
        <end position="324"/>
    </location>
</feature>
<comment type="subcellular location">
    <subcellularLocation>
        <location evidence="1">Cell membrane</location>
        <topology evidence="1">Multi-pass membrane protein</topology>
    </subcellularLocation>
</comment>
<proteinExistence type="inferred from homology"/>
<dbReference type="RefSeq" id="WP_013427058.1">
    <property type="nucleotide sequence ID" value="NC_014666.1"/>
</dbReference>
<dbReference type="STRING" id="298654.FraEuI1c_5956"/>
<dbReference type="GO" id="GO:0005886">
    <property type="term" value="C:plasma membrane"/>
    <property type="evidence" value="ECO:0007669"/>
    <property type="project" value="UniProtKB-SubCell"/>
</dbReference>
<keyword evidence="11" id="KW-1185">Reference proteome</keyword>
<feature type="transmembrane region" description="Helical" evidence="8">
    <location>
        <begin position="336"/>
        <end position="354"/>
    </location>
</feature>
<evidence type="ECO:0000256" key="6">
    <source>
        <dbReference type="ARBA" id="ARBA00023136"/>
    </source>
</evidence>
<keyword evidence="4 8" id="KW-0812">Transmembrane</keyword>
<evidence type="ECO:0000256" key="8">
    <source>
        <dbReference type="SAM" id="Phobius"/>
    </source>
</evidence>
<dbReference type="eggNOG" id="COG1835">
    <property type="taxonomic scope" value="Bacteria"/>
</dbReference>
<dbReference type="InParanoid" id="E3IZM2"/>
<keyword evidence="10" id="KW-0012">Acyltransferase</keyword>
<dbReference type="Proteomes" id="UP000002484">
    <property type="component" value="Chromosome"/>
</dbReference>
<dbReference type="PANTHER" id="PTHR40074">
    <property type="entry name" value="O-ACETYLTRANSFERASE WECH"/>
    <property type="match status" value="1"/>
</dbReference>
<sequence length="418" mass="44887">MTLTPTTDLAHTGLAATEAADQASRHAPTSTPEVSTPVAAPAGAGRQHVHEVDVVRVLTFVAVIGVHATGGTIDGSGYVGNAALNLLHFTREAFFVLTGFVLVHSYADRPPRGPRLRRFWARRLLLVGVPYAAWTAVYGAAAMRARTSDDGVLGGIRQYFGLLFSGNAHYHLYFLLVSLQIYLALPVLLALVRRARHHLALLLAGSAALEAAILVAIQYGPPRDGVLGWLQDYCHVLLPTYLFWVLLGGVAAARLDRIRGWVDRHRRLVPAIVLAGAAAAQLWYAASIHHGRSPAFAASVFQPIMIVWGTAVVVGLFAAGRWWAARRTPGSRADRLLRLGSELSFGVYLIHPLFVDNLVKVLPDRIPAPLSTLLIVAAALAGSGVLVWLARRTPLSLPVTGRPRLRRATTTPAPAGPA</sequence>
<feature type="transmembrane region" description="Helical" evidence="8">
    <location>
        <begin position="199"/>
        <end position="217"/>
    </location>
</feature>
<feature type="transmembrane region" description="Helical" evidence="8">
    <location>
        <begin position="237"/>
        <end position="255"/>
    </location>
</feature>
<dbReference type="PANTHER" id="PTHR40074:SF2">
    <property type="entry name" value="O-ACETYLTRANSFERASE WECH"/>
    <property type="match status" value="1"/>
</dbReference>
<evidence type="ECO:0000256" key="3">
    <source>
        <dbReference type="ARBA" id="ARBA00022475"/>
    </source>
</evidence>
<dbReference type="InterPro" id="IPR002656">
    <property type="entry name" value="Acyl_transf_3_dom"/>
</dbReference>
<feature type="transmembrane region" description="Helical" evidence="8">
    <location>
        <begin position="170"/>
        <end position="192"/>
    </location>
</feature>
<keyword evidence="3" id="KW-1003">Cell membrane</keyword>
<keyword evidence="6 8" id="KW-0472">Membrane</keyword>
<dbReference type="Pfam" id="PF01757">
    <property type="entry name" value="Acyl_transf_3"/>
    <property type="match status" value="1"/>
</dbReference>
<evidence type="ECO:0000313" key="10">
    <source>
        <dbReference type="EMBL" id="ADP83940.1"/>
    </source>
</evidence>
<evidence type="ECO:0000256" key="2">
    <source>
        <dbReference type="ARBA" id="ARBA00007400"/>
    </source>
</evidence>
<evidence type="ECO:0000256" key="1">
    <source>
        <dbReference type="ARBA" id="ARBA00004651"/>
    </source>
</evidence>
<feature type="transmembrane region" description="Helical" evidence="8">
    <location>
        <begin position="82"/>
        <end position="103"/>
    </location>
</feature>
<dbReference type="HOGENOM" id="CLU_047714_1_2_11"/>
<evidence type="ECO:0000256" key="4">
    <source>
        <dbReference type="ARBA" id="ARBA00022692"/>
    </source>
</evidence>
<feature type="transmembrane region" description="Helical" evidence="8">
    <location>
        <begin position="267"/>
        <end position="286"/>
    </location>
</feature>
<dbReference type="OrthoDB" id="3211698at2"/>
<dbReference type="AlphaFoldDB" id="E3IZM2"/>
<evidence type="ECO:0000256" key="5">
    <source>
        <dbReference type="ARBA" id="ARBA00022989"/>
    </source>
</evidence>
<evidence type="ECO:0000259" key="9">
    <source>
        <dbReference type="Pfam" id="PF01757"/>
    </source>
</evidence>
<name>E3IZM2_PSEI1</name>
<protein>
    <submittedName>
        <fullName evidence="10">Acyltransferase 3</fullName>
    </submittedName>
</protein>
<comment type="similarity">
    <text evidence="2">Belongs to the acyltransferase 3 family.</text>
</comment>
<feature type="domain" description="Acyltransferase 3" evidence="9">
    <location>
        <begin position="50"/>
        <end position="388"/>
    </location>
</feature>
<dbReference type="KEGG" id="fri:FraEuI1c_5956"/>
<feature type="region of interest" description="Disordered" evidence="7">
    <location>
        <begin position="18"/>
        <end position="44"/>
    </location>
</feature>
<gene>
    <name evidence="10" type="ordered locus">FraEuI1c_5956</name>
</gene>
<evidence type="ECO:0000313" key="11">
    <source>
        <dbReference type="Proteomes" id="UP000002484"/>
    </source>
</evidence>
<dbReference type="GO" id="GO:0016413">
    <property type="term" value="F:O-acetyltransferase activity"/>
    <property type="evidence" value="ECO:0007669"/>
    <property type="project" value="TreeGrafter"/>
</dbReference>